<proteinExistence type="inferred from homology"/>
<dbReference type="GO" id="GO:0008239">
    <property type="term" value="F:dipeptidyl-peptidase activity"/>
    <property type="evidence" value="ECO:0007669"/>
    <property type="project" value="TreeGrafter"/>
</dbReference>
<dbReference type="InParanoid" id="A0A5J5ECF7"/>
<dbReference type="InterPro" id="IPR029058">
    <property type="entry name" value="AB_hydrolase_fold"/>
</dbReference>
<dbReference type="Proteomes" id="UP000326924">
    <property type="component" value="Unassembled WGS sequence"/>
</dbReference>
<reference evidence="7 8" key="1">
    <citation type="submission" date="2019-09" db="EMBL/GenBank/DDBJ databases">
        <title>Draft genome of the ectomycorrhizal ascomycete Sphaerosporella brunnea.</title>
        <authorList>
            <consortium name="DOE Joint Genome Institute"/>
            <person name="Benucci G.M."/>
            <person name="Marozzi G."/>
            <person name="Antonielli L."/>
            <person name="Sanchez S."/>
            <person name="Marco P."/>
            <person name="Wang X."/>
            <person name="Falini L.B."/>
            <person name="Barry K."/>
            <person name="Haridas S."/>
            <person name="Lipzen A."/>
            <person name="Labutti K."/>
            <person name="Grigoriev I.V."/>
            <person name="Murat C."/>
            <person name="Martin F."/>
            <person name="Albertini E."/>
            <person name="Donnini D."/>
            <person name="Bonito G."/>
        </authorList>
    </citation>
    <scope>NUCLEOTIDE SEQUENCE [LARGE SCALE GENOMIC DNA]</scope>
    <source>
        <strain evidence="7 8">Sb_GMNB300</strain>
    </source>
</reference>
<protein>
    <submittedName>
        <fullName evidence="7">Putative serine peptidase, family S28</fullName>
    </submittedName>
</protein>
<dbReference type="Pfam" id="PF05577">
    <property type="entry name" value="Peptidase_S28"/>
    <property type="match status" value="2"/>
</dbReference>
<keyword evidence="8" id="KW-1185">Reference proteome</keyword>
<evidence type="ECO:0000256" key="4">
    <source>
        <dbReference type="ARBA" id="ARBA00022801"/>
    </source>
</evidence>
<keyword evidence="2" id="KW-0645">Protease</keyword>
<dbReference type="GO" id="GO:0006508">
    <property type="term" value="P:proteolysis"/>
    <property type="evidence" value="ECO:0007669"/>
    <property type="project" value="UniProtKB-KW"/>
</dbReference>
<accession>A0A5J5ECF7</accession>
<name>A0A5J5ECF7_9PEZI</name>
<evidence type="ECO:0000256" key="3">
    <source>
        <dbReference type="ARBA" id="ARBA00022729"/>
    </source>
</evidence>
<keyword evidence="4" id="KW-0378">Hydrolase</keyword>
<sequence>MMFLKPFLAMALCLAATTAAKRHMREIQLQKEMEILHKEHIAEISTLAEDPAPKVYWETVSLPIDHTGKFPELGNFSNRFWVMDQFYEPGGPVFSLDTGESNGAHNYLGYLTRNTAFFYQYLKKFKGIGIVWEHRYYGESLPFPVNLNTTSDQLQHLTAENALKDFVVFANEWQWKNYTVNPKKTPWIVVGGSYPGMRAAMLRYLYPETVFASYASSAPIEARTDMSVYWEQAYRGLIKYGLKNCTAHINHAVTYIDSQLARPYTAAKIKQQFLGRTAERGSNAGFADTLQFPLYNWQSAGVDDTLREFCDHLAAGEEPADPLLRGKYYSDRWASWPAFVELVNQNNVFGVCEGSKRNDTITPNCLLDERFDGTLGISWTWQYCTEWGFYQPTNIGRHALGSKYNSLAHQQDICYRQFPDGLSSGLLPKVPRTRYINGITDGWYMRPSNVMWTGGEFDPWRTLSPLSQESFSPRFQLTDVAPECGVSTAEDTVFGYLMKDSQHCFDFRVSEQAKIPQAMFADALTEWLKCFGKQQGS</sequence>
<evidence type="ECO:0000256" key="6">
    <source>
        <dbReference type="SAM" id="SignalP"/>
    </source>
</evidence>
<evidence type="ECO:0000256" key="2">
    <source>
        <dbReference type="ARBA" id="ARBA00022670"/>
    </source>
</evidence>
<comment type="similarity">
    <text evidence="1">Belongs to the peptidase S28 family.</text>
</comment>
<dbReference type="PANTHER" id="PTHR11010:SF109">
    <property type="entry name" value="PEPTIDASE, FAMILY S28, PUTATIVE (AFU_ORTHOLOGUE AFUA_4G03790)-RELATED"/>
    <property type="match status" value="1"/>
</dbReference>
<evidence type="ECO:0000256" key="1">
    <source>
        <dbReference type="ARBA" id="ARBA00011079"/>
    </source>
</evidence>
<dbReference type="PANTHER" id="PTHR11010">
    <property type="entry name" value="PROTEASE S28 PRO-X CARBOXYPEPTIDASE-RELATED"/>
    <property type="match status" value="1"/>
</dbReference>
<organism evidence="7 8">
    <name type="scientific">Sphaerosporella brunnea</name>
    <dbReference type="NCBI Taxonomy" id="1250544"/>
    <lineage>
        <taxon>Eukaryota</taxon>
        <taxon>Fungi</taxon>
        <taxon>Dikarya</taxon>
        <taxon>Ascomycota</taxon>
        <taxon>Pezizomycotina</taxon>
        <taxon>Pezizomycetes</taxon>
        <taxon>Pezizales</taxon>
        <taxon>Pyronemataceae</taxon>
        <taxon>Sphaerosporella</taxon>
    </lineage>
</organism>
<dbReference type="OrthoDB" id="1735038at2759"/>
<keyword evidence="5" id="KW-0325">Glycoprotein</keyword>
<feature type="signal peptide" evidence="6">
    <location>
        <begin position="1"/>
        <end position="20"/>
    </location>
</feature>
<dbReference type="InterPro" id="IPR008758">
    <property type="entry name" value="Peptidase_S28"/>
</dbReference>
<keyword evidence="3 6" id="KW-0732">Signal</keyword>
<gene>
    <name evidence="7" type="ORF">FN846DRAFT_549187</name>
</gene>
<feature type="chain" id="PRO_5023873865" evidence="6">
    <location>
        <begin position="21"/>
        <end position="537"/>
    </location>
</feature>
<evidence type="ECO:0000313" key="8">
    <source>
        <dbReference type="Proteomes" id="UP000326924"/>
    </source>
</evidence>
<dbReference type="SUPFAM" id="SSF53474">
    <property type="entry name" value="alpha/beta-Hydrolases"/>
    <property type="match status" value="1"/>
</dbReference>
<dbReference type="AlphaFoldDB" id="A0A5J5ECF7"/>
<comment type="caution">
    <text evidence="7">The sequence shown here is derived from an EMBL/GenBank/DDBJ whole genome shotgun (WGS) entry which is preliminary data.</text>
</comment>
<dbReference type="EMBL" id="VXIS01000474">
    <property type="protein sequence ID" value="KAA8893245.1"/>
    <property type="molecule type" value="Genomic_DNA"/>
</dbReference>
<dbReference type="Gene3D" id="3.40.50.1820">
    <property type="entry name" value="alpha/beta hydrolase"/>
    <property type="match status" value="2"/>
</dbReference>
<evidence type="ECO:0000256" key="5">
    <source>
        <dbReference type="ARBA" id="ARBA00023180"/>
    </source>
</evidence>
<dbReference type="GO" id="GO:0070008">
    <property type="term" value="F:serine-type exopeptidase activity"/>
    <property type="evidence" value="ECO:0007669"/>
    <property type="project" value="InterPro"/>
</dbReference>
<evidence type="ECO:0000313" key="7">
    <source>
        <dbReference type="EMBL" id="KAA8893245.1"/>
    </source>
</evidence>